<name>A0A3B4BJT3_9GOBI</name>
<organism evidence="1 2">
    <name type="scientific">Periophthalmus magnuspinnatus</name>
    <dbReference type="NCBI Taxonomy" id="409849"/>
    <lineage>
        <taxon>Eukaryota</taxon>
        <taxon>Metazoa</taxon>
        <taxon>Chordata</taxon>
        <taxon>Craniata</taxon>
        <taxon>Vertebrata</taxon>
        <taxon>Euteleostomi</taxon>
        <taxon>Actinopterygii</taxon>
        <taxon>Neopterygii</taxon>
        <taxon>Teleostei</taxon>
        <taxon>Neoteleostei</taxon>
        <taxon>Acanthomorphata</taxon>
        <taxon>Gobiaria</taxon>
        <taxon>Gobiiformes</taxon>
        <taxon>Gobioidei</taxon>
        <taxon>Gobiidae</taxon>
        <taxon>Oxudercinae</taxon>
        <taxon>Periophthalmus</taxon>
    </lineage>
</organism>
<reference evidence="1" key="1">
    <citation type="submission" date="2025-08" db="UniProtKB">
        <authorList>
            <consortium name="Ensembl"/>
        </authorList>
    </citation>
    <scope>IDENTIFICATION</scope>
</reference>
<evidence type="ECO:0000313" key="1">
    <source>
        <dbReference type="Ensembl" id="ENSPMGP00000029036.1"/>
    </source>
</evidence>
<proteinExistence type="predicted"/>
<dbReference type="Proteomes" id="UP000261520">
    <property type="component" value="Unplaced"/>
</dbReference>
<dbReference type="Ensembl" id="ENSPMGT00000030908.1">
    <property type="protein sequence ID" value="ENSPMGP00000029036.1"/>
    <property type="gene ID" value="ENSPMGG00000023370.1"/>
</dbReference>
<sequence>VLMIYLFSNTFFSSLIYKSGIVLAFIQLCNLKCLEKPSPQNGSHGSIGQTQGICGHGCCCHHV</sequence>
<dbReference type="AlphaFoldDB" id="A0A3B4BJT3"/>
<evidence type="ECO:0000313" key="2">
    <source>
        <dbReference type="Proteomes" id="UP000261520"/>
    </source>
</evidence>
<keyword evidence="2" id="KW-1185">Reference proteome</keyword>
<reference evidence="1" key="2">
    <citation type="submission" date="2025-09" db="UniProtKB">
        <authorList>
            <consortium name="Ensembl"/>
        </authorList>
    </citation>
    <scope>IDENTIFICATION</scope>
</reference>
<accession>A0A3B4BJT3</accession>
<protein>
    <submittedName>
        <fullName evidence="1">Uncharacterized protein</fullName>
    </submittedName>
</protein>